<proteinExistence type="predicted"/>
<name>A0A4Y7UCH9_9FLAO</name>
<evidence type="ECO:0000313" key="1">
    <source>
        <dbReference type="EMBL" id="TCN58747.1"/>
    </source>
</evidence>
<keyword evidence="3" id="KW-1185">Reference proteome</keyword>
<organism evidence="2 4">
    <name type="scientific">Flavobacterium circumlabens</name>
    <dbReference type="NCBI Taxonomy" id="2133765"/>
    <lineage>
        <taxon>Bacteria</taxon>
        <taxon>Pseudomonadati</taxon>
        <taxon>Bacteroidota</taxon>
        <taxon>Flavobacteriia</taxon>
        <taxon>Flavobacteriales</taxon>
        <taxon>Flavobacteriaceae</taxon>
        <taxon>Flavobacterium</taxon>
    </lineage>
</organism>
<reference evidence="2 4" key="2">
    <citation type="journal article" date="2018" name="Syst. Appl. Microbiol.">
        <title>Flavobacterium circumlabens sp. nov. and Flavobacterium cupreum sp. nov., two psychrotrophic species isolated from Antarctic environmental samples.</title>
        <authorList>
            <person name="Kralova S."/>
            <person name="Busse H.J."/>
            <person name="Svec P."/>
            <person name="Maslanova I."/>
            <person name="Stankova E."/>
            <person name="Bartak M."/>
            <person name="Sedlacek I."/>
        </authorList>
    </citation>
    <scope>NUCLEOTIDE SEQUENCE [LARGE SCALE GENOMIC DNA]</scope>
    <source>
        <strain evidence="2 4">CCM 8828</strain>
    </source>
</reference>
<dbReference type="Proteomes" id="UP000298340">
    <property type="component" value="Unassembled WGS sequence"/>
</dbReference>
<sequence>MKEEKQFGELFGFRHNEIANIVGVSQGLWSMYAIGRRSLPTRAYLRLAKMILFEEQQKNNPPAVRQLQPEERKHWEDKLNLNQISQHNIIKKLREHQEKYKPARKGLELLAFVTDESQAADFVADEMEKRRKDTFFPVLKARLEGVIERNSLHLQEQYEVKLQVLQCEEKCLKEKLSF</sequence>
<dbReference type="EMBL" id="QWDN01000003">
    <property type="protein sequence ID" value="TEB44163.1"/>
    <property type="molecule type" value="Genomic_DNA"/>
</dbReference>
<dbReference type="EMBL" id="SLWA01000003">
    <property type="protein sequence ID" value="TCN58747.1"/>
    <property type="molecule type" value="Genomic_DNA"/>
</dbReference>
<evidence type="ECO:0000313" key="4">
    <source>
        <dbReference type="Proteomes" id="UP000298340"/>
    </source>
</evidence>
<evidence type="ECO:0000313" key="3">
    <source>
        <dbReference type="Proteomes" id="UP000295270"/>
    </source>
</evidence>
<dbReference type="Proteomes" id="UP000295270">
    <property type="component" value="Unassembled WGS sequence"/>
</dbReference>
<dbReference type="OrthoDB" id="1359946at2"/>
<protein>
    <submittedName>
        <fullName evidence="2">Uncharacterized protein</fullName>
    </submittedName>
</protein>
<reference evidence="1" key="3">
    <citation type="submission" date="2019-03" db="EMBL/GenBank/DDBJ databases">
        <authorList>
            <person name="Whitman W."/>
            <person name="Huntemann M."/>
            <person name="Clum A."/>
            <person name="Pillay M."/>
            <person name="Palaniappan K."/>
            <person name="Varghese N."/>
            <person name="Mikhailova N."/>
            <person name="Stamatis D."/>
            <person name="Reddy T."/>
            <person name="Daum C."/>
            <person name="Shapiro N."/>
            <person name="Ivanova N."/>
            <person name="Kyrpides N."/>
            <person name="Woyke T."/>
        </authorList>
    </citation>
    <scope>NUCLEOTIDE SEQUENCE</scope>
    <source>
        <strain evidence="1">P5626</strain>
    </source>
</reference>
<dbReference type="RefSeq" id="WP_132034758.1">
    <property type="nucleotide sequence ID" value="NZ_QWDN01000003.1"/>
</dbReference>
<gene>
    <name evidence="2" type="ORF">D0809_10380</name>
    <name evidence="1" type="ORF">EV142_103187</name>
</gene>
<dbReference type="AlphaFoldDB" id="A0A4Y7UCH9"/>
<comment type="caution">
    <text evidence="2">The sequence shown here is derived from an EMBL/GenBank/DDBJ whole genome shotgun (WGS) entry which is preliminary data.</text>
</comment>
<accession>A0A4Y7UCH9</accession>
<evidence type="ECO:0000313" key="2">
    <source>
        <dbReference type="EMBL" id="TEB44163.1"/>
    </source>
</evidence>
<reference evidence="1 3" key="1">
    <citation type="journal article" date="2015" name="Stand. Genomic Sci.">
        <title>Genomic Encyclopedia of Bacterial and Archaeal Type Strains, Phase III: the genomes of soil and plant-associated and newly described type strains.</title>
        <authorList>
            <person name="Whitman W.B."/>
            <person name="Woyke T."/>
            <person name="Klenk H.P."/>
            <person name="Zhou Y."/>
            <person name="Lilburn T.G."/>
            <person name="Beck B.J."/>
            <person name="De Vos P."/>
            <person name="Vandamme P."/>
            <person name="Eisen J.A."/>
            <person name="Garrity G."/>
            <person name="Hugenholtz P."/>
            <person name="Kyrpides N.C."/>
        </authorList>
    </citation>
    <scope>NUCLEOTIDE SEQUENCE [LARGE SCALE GENOMIC DNA]</scope>
    <source>
        <strain evidence="1 3">P5626</strain>
    </source>
</reference>